<dbReference type="OrthoDB" id="45007at2759"/>
<reference evidence="4 5" key="1">
    <citation type="submission" date="2020-04" db="EMBL/GenBank/DDBJ databases">
        <title>Perkinsus olseni comparative genomics.</title>
        <authorList>
            <person name="Bogema D.R."/>
        </authorList>
    </citation>
    <scope>NUCLEOTIDE SEQUENCE [LARGE SCALE GENOMIC DNA]</scope>
    <source>
        <strain evidence="4">00978-12</strain>
    </source>
</reference>
<feature type="region of interest" description="Disordered" evidence="2">
    <location>
        <begin position="79"/>
        <end position="103"/>
    </location>
</feature>
<gene>
    <name evidence="4" type="ORF">FOZ60_006785</name>
</gene>
<accession>A0A7J6NMY8</accession>
<dbReference type="GO" id="GO:0016787">
    <property type="term" value="F:hydrolase activity"/>
    <property type="evidence" value="ECO:0007669"/>
    <property type="project" value="InterPro"/>
</dbReference>
<dbReference type="InterPro" id="IPR029052">
    <property type="entry name" value="Metallo-depent_PP-like"/>
</dbReference>
<evidence type="ECO:0000313" key="4">
    <source>
        <dbReference type="EMBL" id="KAF4685204.1"/>
    </source>
</evidence>
<dbReference type="InterPro" id="IPR004843">
    <property type="entry name" value="Calcineurin-like_PHP"/>
</dbReference>
<dbReference type="AlphaFoldDB" id="A0A7J6NMY8"/>
<keyword evidence="1" id="KW-0325">Glycoprotein</keyword>
<evidence type="ECO:0000259" key="3">
    <source>
        <dbReference type="Pfam" id="PF00149"/>
    </source>
</evidence>
<comment type="caution">
    <text evidence="4">The sequence shown here is derived from an EMBL/GenBank/DDBJ whole genome shotgun (WGS) entry which is preliminary data.</text>
</comment>
<evidence type="ECO:0000256" key="1">
    <source>
        <dbReference type="ARBA" id="ARBA00023180"/>
    </source>
</evidence>
<dbReference type="Proteomes" id="UP000541610">
    <property type="component" value="Unassembled WGS sequence"/>
</dbReference>
<feature type="domain" description="Calcineurin-like phosphoesterase" evidence="3">
    <location>
        <begin position="350"/>
        <end position="536"/>
    </location>
</feature>
<organism evidence="4 5">
    <name type="scientific">Perkinsus olseni</name>
    <name type="common">Perkinsus atlanticus</name>
    <dbReference type="NCBI Taxonomy" id="32597"/>
    <lineage>
        <taxon>Eukaryota</taxon>
        <taxon>Sar</taxon>
        <taxon>Alveolata</taxon>
        <taxon>Perkinsozoa</taxon>
        <taxon>Perkinsea</taxon>
        <taxon>Perkinsida</taxon>
        <taxon>Perkinsidae</taxon>
        <taxon>Perkinsus</taxon>
    </lineage>
</organism>
<proteinExistence type="predicted"/>
<dbReference type="Gene3D" id="3.60.21.10">
    <property type="match status" value="1"/>
</dbReference>
<feature type="compositionally biased region" description="Polar residues" evidence="2">
    <location>
        <begin position="221"/>
        <end position="239"/>
    </location>
</feature>
<dbReference type="Pfam" id="PF00149">
    <property type="entry name" value="Metallophos"/>
    <property type="match status" value="1"/>
</dbReference>
<feature type="compositionally biased region" description="Low complexity" evidence="2">
    <location>
        <begin position="80"/>
        <end position="103"/>
    </location>
</feature>
<protein>
    <recommendedName>
        <fullName evidence="3">Calcineurin-like phosphoesterase domain-containing protein</fullName>
    </recommendedName>
</protein>
<evidence type="ECO:0000256" key="2">
    <source>
        <dbReference type="SAM" id="MobiDB-lite"/>
    </source>
</evidence>
<sequence length="614" mass="67503">MFLLSFRFRDGVALRKYPSNFPVTFTAVVVRTAASLCSRVGGFNHCRLPRHTPSSCDGSRGPPPVDSLLRDRARFITGCSGNSESSPTPGPSPATTARPTAGSCVSVSPAELEHSYDPVKVTWHESVKEGDIIAFSLKNKSDPFQGDAFRIILSALDDSTNEYQLNLVNPRGGGYTVSYRTADGTEVCSTDLTFAQGDDEPTQAYVTVVGDDNLQVHWVSASSEQGSVSHQRPGTTTPTRYDETSRPRTYNGQDMCSALAIFIGFRDPGYFHSVTIPNLEPGSVITIHNAASVSRSFSPHPRIPASDPTRHSVALLGDLGVNGNHISGAHGLGTMEFPPPDPSPSLVHLQENERLRLTILYGDLAYANGYGIIWDQFGAEMEDRFAMRTPFVTSVGNHEYVSTGNPEGWYPDFGNYDQLDSGGECGVPFSHRYPIGDGSKANYWFSFDFGLVHYVMMSTEHNYLNGSAQHQWLEDDLASVNRTKTPWVIVTGHRAMYQTCKGFQLDQEVAEHLISDVGPLLTKNRVDVFVAGHYHLYERTAAINGVVHVLAGSPRLMEGPCERMKTPWYRKGLLTHGYVELDVVNSSLLNFTYWGYNATLGSITVQDAFYVSKP</sequence>
<dbReference type="EMBL" id="JABANP010000273">
    <property type="protein sequence ID" value="KAF4685204.1"/>
    <property type="molecule type" value="Genomic_DNA"/>
</dbReference>
<dbReference type="CDD" id="cd00839">
    <property type="entry name" value="MPP_PAPs"/>
    <property type="match status" value="1"/>
</dbReference>
<feature type="region of interest" description="Disordered" evidence="2">
    <location>
        <begin position="221"/>
        <end position="248"/>
    </location>
</feature>
<dbReference type="SUPFAM" id="SSF56300">
    <property type="entry name" value="Metallo-dependent phosphatases"/>
    <property type="match status" value="1"/>
</dbReference>
<name>A0A7J6NMY8_PEROL</name>
<dbReference type="PANTHER" id="PTHR45778">
    <property type="entry name" value="PURPLE ACID PHOSPHATASE-RELATED"/>
    <property type="match status" value="1"/>
</dbReference>
<dbReference type="InterPro" id="IPR041792">
    <property type="entry name" value="MPP_PAP"/>
</dbReference>
<dbReference type="PANTHER" id="PTHR45778:SF7">
    <property type="entry name" value="PURPLE ACID PHOSPHATASE"/>
    <property type="match status" value="1"/>
</dbReference>
<evidence type="ECO:0000313" key="5">
    <source>
        <dbReference type="Proteomes" id="UP000541610"/>
    </source>
</evidence>